<dbReference type="Pfam" id="PF22633">
    <property type="entry name" value="F5_F8_type_C_2"/>
    <property type="match status" value="1"/>
</dbReference>
<evidence type="ECO:0008006" key="3">
    <source>
        <dbReference type="Google" id="ProtNLM"/>
    </source>
</evidence>
<dbReference type="SUPFAM" id="SSF49785">
    <property type="entry name" value="Galactose-binding domain-like"/>
    <property type="match status" value="1"/>
</dbReference>
<reference evidence="1" key="1">
    <citation type="journal article" date="2023" name="Mol. Biol. Evol.">
        <title>Third-Generation Sequencing Reveals the Adaptive Role of the Epigenome in Three Deep-Sea Polychaetes.</title>
        <authorList>
            <person name="Perez M."/>
            <person name="Aroh O."/>
            <person name="Sun Y."/>
            <person name="Lan Y."/>
            <person name="Juniper S.K."/>
            <person name="Young C.R."/>
            <person name="Angers B."/>
            <person name="Qian P.Y."/>
        </authorList>
    </citation>
    <scope>NUCLEOTIDE SEQUENCE</scope>
    <source>
        <strain evidence="1">R07B-5</strain>
    </source>
</reference>
<keyword evidence="2" id="KW-1185">Reference proteome</keyword>
<name>A0AAD9KK34_RIDPI</name>
<accession>A0AAD9KK34</accession>
<evidence type="ECO:0000313" key="1">
    <source>
        <dbReference type="EMBL" id="KAK2173013.1"/>
    </source>
</evidence>
<comment type="caution">
    <text evidence="1">The sequence shown here is derived from an EMBL/GenBank/DDBJ whole genome shotgun (WGS) entry which is preliminary data.</text>
</comment>
<dbReference type="Gene3D" id="2.60.120.260">
    <property type="entry name" value="Galactose-binding domain-like"/>
    <property type="match status" value="1"/>
</dbReference>
<evidence type="ECO:0000313" key="2">
    <source>
        <dbReference type="Proteomes" id="UP001209878"/>
    </source>
</evidence>
<dbReference type="InterPro" id="IPR008979">
    <property type="entry name" value="Galactose-bd-like_sf"/>
</dbReference>
<dbReference type="PANTHER" id="PTHR45713:SF6">
    <property type="entry name" value="F5_8 TYPE C DOMAIN-CONTAINING PROTEIN"/>
    <property type="match status" value="1"/>
</dbReference>
<organism evidence="1 2">
    <name type="scientific">Ridgeia piscesae</name>
    <name type="common">Tubeworm</name>
    <dbReference type="NCBI Taxonomy" id="27915"/>
    <lineage>
        <taxon>Eukaryota</taxon>
        <taxon>Metazoa</taxon>
        <taxon>Spiralia</taxon>
        <taxon>Lophotrochozoa</taxon>
        <taxon>Annelida</taxon>
        <taxon>Polychaeta</taxon>
        <taxon>Sedentaria</taxon>
        <taxon>Canalipalpata</taxon>
        <taxon>Sabellida</taxon>
        <taxon>Siboglinidae</taxon>
        <taxon>Ridgeia</taxon>
    </lineage>
</organism>
<dbReference type="InterPro" id="IPR051941">
    <property type="entry name" value="BG_Antigen-Binding_Lectin"/>
</dbReference>
<sequence length="148" mass="16553">MSPARTKCVSRVTAVVGGLLLHTFMVDQVVTGLNIALRQPAFMSSLWSTDYASRGVDGNKTSFFHTNTTMPNWWGIDFGLEDQLVTRVNVTNRKSVYWYIRVKSFVIGLTNHDPRKDGGPLNNAFSVCAIARDQWVTEKPSLSRAQTN</sequence>
<dbReference type="AlphaFoldDB" id="A0AAD9KK34"/>
<dbReference type="PANTHER" id="PTHR45713">
    <property type="entry name" value="FTP DOMAIN-CONTAINING PROTEIN"/>
    <property type="match status" value="1"/>
</dbReference>
<gene>
    <name evidence="1" type="ORF">NP493_912g00059</name>
</gene>
<proteinExistence type="predicted"/>
<dbReference type="EMBL" id="JAODUO010000911">
    <property type="protein sequence ID" value="KAK2173013.1"/>
    <property type="molecule type" value="Genomic_DNA"/>
</dbReference>
<dbReference type="Proteomes" id="UP001209878">
    <property type="component" value="Unassembled WGS sequence"/>
</dbReference>
<protein>
    <recommendedName>
        <fullName evidence="3">Fucolectin tachylectin-4 pentraxin-1 domain-containing protein</fullName>
    </recommendedName>
</protein>